<name>A0A1R3GGK6_COCAP</name>
<dbReference type="EMBL" id="AWWV01014402">
    <property type="protein sequence ID" value="OMO57238.1"/>
    <property type="molecule type" value="Genomic_DNA"/>
</dbReference>
<proteinExistence type="predicted"/>
<dbReference type="Gramene" id="OMO57238">
    <property type="protein sequence ID" value="OMO57238"/>
    <property type="gene ID" value="CCACVL1_25896"/>
</dbReference>
<organism evidence="1 2">
    <name type="scientific">Corchorus capsularis</name>
    <name type="common">Jute</name>
    <dbReference type="NCBI Taxonomy" id="210143"/>
    <lineage>
        <taxon>Eukaryota</taxon>
        <taxon>Viridiplantae</taxon>
        <taxon>Streptophyta</taxon>
        <taxon>Embryophyta</taxon>
        <taxon>Tracheophyta</taxon>
        <taxon>Spermatophyta</taxon>
        <taxon>Magnoliopsida</taxon>
        <taxon>eudicotyledons</taxon>
        <taxon>Gunneridae</taxon>
        <taxon>Pentapetalae</taxon>
        <taxon>rosids</taxon>
        <taxon>malvids</taxon>
        <taxon>Malvales</taxon>
        <taxon>Malvaceae</taxon>
        <taxon>Grewioideae</taxon>
        <taxon>Apeibeae</taxon>
        <taxon>Corchorus</taxon>
    </lineage>
</organism>
<gene>
    <name evidence="1" type="ORF">CCACVL1_25896</name>
</gene>
<evidence type="ECO:0000313" key="1">
    <source>
        <dbReference type="EMBL" id="OMO57238.1"/>
    </source>
</evidence>
<comment type="caution">
    <text evidence="1">The sequence shown here is derived from an EMBL/GenBank/DDBJ whole genome shotgun (WGS) entry which is preliminary data.</text>
</comment>
<protein>
    <submittedName>
        <fullName evidence="1">Uncharacterized protein</fullName>
    </submittedName>
</protein>
<sequence>NTFRSTPEPNRTPFWYGRTGTRITGFPSILVTLV</sequence>
<accession>A0A1R3GGK6</accession>
<feature type="non-terminal residue" evidence="1">
    <location>
        <position position="1"/>
    </location>
</feature>
<evidence type="ECO:0000313" key="2">
    <source>
        <dbReference type="Proteomes" id="UP000188268"/>
    </source>
</evidence>
<dbReference type="AlphaFoldDB" id="A0A1R3GGK6"/>
<reference evidence="1 2" key="1">
    <citation type="submission" date="2013-09" db="EMBL/GenBank/DDBJ databases">
        <title>Corchorus capsularis genome sequencing.</title>
        <authorList>
            <person name="Alam M."/>
            <person name="Haque M.S."/>
            <person name="Islam M.S."/>
            <person name="Emdad E.M."/>
            <person name="Islam M.M."/>
            <person name="Ahmed B."/>
            <person name="Halim A."/>
            <person name="Hossen Q.M.M."/>
            <person name="Hossain M.Z."/>
            <person name="Ahmed R."/>
            <person name="Khan M.M."/>
            <person name="Islam R."/>
            <person name="Rashid M.M."/>
            <person name="Khan S.A."/>
            <person name="Rahman M.S."/>
            <person name="Alam M."/>
        </authorList>
    </citation>
    <scope>NUCLEOTIDE SEQUENCE [LARGE SCALE GENOMIC DNA]</scope>
    <source>
        <strain evidence="2">cv. CVL-1</strain>
        <tissue evidence="1">Whole seedling</tissue>
    </source>
</reference>
<keyword evidence="2" id="KW-1185">Reference proteome</keyword>
<dbReference type="Proteomes" id="UP000188268">
    <property type="component" value="Unassembled WGS sequence"/>
</dbReference>